<dbReference type="RefSeq" id="WP_283713921.1">
    <property type="nucleotide sequence ID" value="NZ_JASJEW010000008.1"/>
</dbReference>
<feature type="transmembrane region" description="Helical" evidence="2">
    <location>
        <begin position="185"/>
        <end position="204"/>
    </location>
</feature>
<protein>
    <submittedName>
        <fullName evidence="4">Helix-turn-helix transcriptional regulator</fullName>
    </submittedName>
</protein>
<dbReference type="Proteomes" id="UP001431693">
    <property type="component" value="Unassembled WGS sequence"/>
</dbReference>
<evidence type="ECO:0000313" key="4">
    <source>
        <dbReference type="EMBL" id="MDJ1129268.1"/>
    </source>
</evidence>
<reference evidence="4" key="1">
    <citation type="submission" date="2023-05" db="EMBL/GenBank/DDBJ databases">
        <title>[olsenella] sp. nov., isolated from a pig farm feces dump.</title>
        <authorList>
            <person name="Chang Y.-H."/>
        </authorList>
    </citation>
    <scope>NUCLEOTIDE SEQUENCE</scope>
    <source>
        <strain evidence="4">YH-ols2217</strain>
    </source>
</reference>
<dbReference type="InterPro" id="IPR001387">
    <property type="entry name" value="Cro/C1-type_HTH"/>
</dbReference>
<keyword evidence="5" id="KW-1185">Reference proteome</keyword>
<feature type="transmembrane region" description="Helical" evidence="2">
    <location>
        <begin position="216"/>
        <end position="234"/>
    </location>
</feature>
<keyword evidence="2" id="KW-0812">Transmembrane</keyword>
<dbReference type="PROSITE" id="PS50943">
    <property type="entry name" value="HTH_CROC1"/>
    <property type="match status" value="1"/>
</dbReference>
<feature type="transmembrane region" description="Helical" evidence="2">
    <location>
        <begin position="300"/>
        <end position="321"/>
    </location>
</feature>
<evidence type="ECO:0000313" key="5">
    <source>
        <dbReference type="Proteomes" id="UP001431693"/>
    </source>
</evidence>
<dbReference type="SMART" id="SM00530">
    <property type="entry name" value="HTH_XRE"/>
    <property type="match status" value="1"/>
</dbReference>
<feature type="transmembrane region" description="Helical" evidence="2">
    <location>
        <begin position="135"/>
        <end position="153"/>
    </location>
</feature>
<gene>
    <name evidence="4" type="ORF">QJ043_04140</name>
</gene>
<organism evidence="4 5">
    <name type="scientific">Kribbibacterium absianum</name>
    <dbReference type="NCBI Taxonomy" id="3044210"/>
    <lineage>
        <taxon>Bacteria</taxon>
        <taxon>Bacillati</taxon>
        <taxon>Actinomycetota</taxon>
        <taxon>Coriobacteriia</taxon>
        <taxon>Coriobacteriales</taxon>
        <taxon>Kribbibacteriaceae</taxon>
        <taxon>Kribbibacterium</taxon>
    </lineage>
</organism>
<dbReference type="EMBL" id="JASJEX010000002">
    <property type="protein sequence ID" value="MDJ1129268.1"/>
    <property type="molecule type" value="Genomic_DNA"/>
</dbReference>
<dbReference type="PANTHER" id="PTHR46558">
    <property type="entry name" value="TRACRIPTIONAL REGULATORY PROTEIN-RELATED-RELATED"/>
    <property type="match status" value="1"/>
</dbReference>
<dbReference type="Gene3D" id="1.10.260.40">
    <property type="entry name" value="lambda repressor-like DNA-binding domains"/>
    <property type="match status" value="1"/>
</dbReference>
<keyword evidence="2" id="KW-1133">Transmembrane helix</keyword>
<name>A0ABT6ZL38_9ACTN</name>
<evidence type="ECO:0000256" key="2">
    <source>
        <dbReference type="SAM" id="Phobius"/>
    </source>
</evidence>
<dbReference type="InterPro" id="IPR010982">
    <property type="entry name" value="Lambda_DNA-bd_dom_sf"/>
</dbReference>
<evidence type="ECO:0000256" key="1">
    <source>
        <dbReference type="ARBA" id="ARBA00023125"/>
    </source>
</evidence>
<sequence length="328" mass="34819">MGFRENLQGLRSERGMTQEQLAQALGVSRQAVTKWEAEKSYPEMDKLIAMCALFGCTLDELVLGEVPGAFASPDTVVAAPDDRMRDFAAIDAFEAYDQERVRFALMVPSGVACIIVGAAGAALLDALVHTALSEFFSTAWLLGCLVAGLALIISSAMHHAAFATAHPVIDDLYTAEQHDETDRRFLWELLGGLASILLLGVVGMEALTNLWGAPEGLAAAWLLVCVAVGVWLIVSGGMLKAGMGVEEYNRAVAEGRAEAAGHPSPRSRVTGALCGAVMIVATIFGLTMLFVPGYQQPFFWLPWPVGGLLCALVACLTKAFMPDATDGA</sequence>
<keyword evidence="1" id="KW-0238">DNA-binding</keyword>
<feature type="domain" description="HTH cro/C1-type" evidence="3">
    <location>
        <begin position="7"/>
        <end position="61"/>
    </location>
</feature>
<comment type="caution">
    <text evidence="4">The sequence shown here is derived from an EMBL/GenBank/DDBJ whole genome shotgun (WGS) entry which is preliminary data.</text>
</comment>
<evidence type="ECO:0000259" key="3">
    <source>
        <dbReference type="PROSITE" id="PS50943"/>
    </source>
</evidence>
<proteinExistence type="predicted"/>
<accession>A0ABT6ZL38</accession>
<dbReference type="SUPFAM" id="SSF47413">
    <property type="entry name" value="lambda repressor-like DNA-binding domains"/>
    <property type="match status" value="1"/>
</dbReference>
<feature type="transmembrane region" description="Helical" evidence="2">
    <location>
        <begin position="272"/>
        <end position="294"/>
    </location>
</feature>
<keyword evidence="2" id="KW-0472">Membrane</keyword>
<dbReference type="PANTHER" id="PTHR46558:SF15">
    <property type="entry name" value="HELIX-TURN-HELIX DOMAIN PROTEIN"/>
    <property type="match status" value="1"/>
</dbReference>
<dbReference type="CDD" id="cd00093">
    <property type="entry name" value="HTH_XRE"/>
    <property type="match status" value="1"/>
</dbReference>
<dbReference type="Pfam" id="PF01381">
    <property type="entry name" value="HTH_3"/>
    <property type="match status" value="1"/>
</dbReference>
<feature type="transmembrane region" description="Helical" evidence="2">
    <location>
        <begin position="103"/>
        <end position="123"/>
    </location>
</feature>